<dbReference type="EMBL" id="MU032346">
    <property type="protein sequence ID" value="KAF3767366.1"/>
    <property type="molecule type" value="Genomic_DNA"/>
</dbReference>
<dbReference type="GeneID" id="63838446"/>
<comment type="caution">
    <text evidence="4">The sequence shown here is derived from an EMBL/GenBank/DDBJ whole genome shotgun (WGS) entry which is preliminary data.</text>
</comment>
<evidence type="ECO:0000259" key="3">
    <source>
        <dbReference type="Pfam" id="PF03476"/>
    </source>
</evidence>
<dbReference type="InterPro" id="IPR005303">
    <property type="entry name" value="MOCOS_middle"/>
</dbReference>
<keyword evidence="2" id="KW-0812">Transmembrane</keyword>
<evidence type="ECO:0000256" key="1">
    <source>
        <dbReference type="SAM" id="MobiDB-lite"/>
    </source>
</evidence>
<feature type="domain" description="Molybdenum cofactor sulfurase middle" evidence="3">
    <location>
        <begin position="92"/>
        <end position="181"/>
    </location>
</feature>
<reference evidence="4" key="1">
    <citation type="journal article" date="2020" name="Phytopathology">
        <title>Genome sequence of the chestnut blight fungus Cryphonectria parasitica EP155: A fundamental resource for an archetypical invasive plant pathogen.</title>
        <authorList>
            <person name="Crouch J.A."/>
            <person name="Dawe A."/>
            <person name="Aerts A."/>
            <person name="Barry K."/>
            <person name="Churchill A.C.L."/>
            <person name="Grimwood J."/>
            <person name="Hillman B."/>
            <person name="Milgroom M.G."/>
            <person name="Pangilinan J."/>
            <person name="Smith M."/>
            <person name="Salamov A."/>
            <person name="Schmutz J."/>
            <person name="Yadav J."/>
            <person name="Grigoriev I.V."/>
            <person name="Nuss D."/>
        </authorList>
    </citation>
    <scope>NUCLEOTIDE SEQUENCE</scope>
    <source>
        <strain evidence="4">EP155</strain>
    </source>
</reference>
<organism evidence="4 5">
    <name type="scientific">Cryphonectria parasitica (strain ATCC 38755 / EP155)</name>
    <dbReference type="NCBI Taxonomy" id="660469"/>
    <lineage>
        <taxon>Eukaryota</taxon>
        <taxon>Fungi</taxon>
        <taxon>Dikarya</taxon>
        <taxon>Ascomycota</taxon>
        <taxon>Pezizomycotina</taxon>
        <taxon>Sordariomycetes</taxon>
        <taxon>Sordariomycetidae</taxon>
        <taxon>Diaporthales</taxon>
        <taxon>Cryphonectriaceae</taxon>
        <taxon>Cryphonectria-Endothia species complex</taxon>
        <taxon>Cryphonectria</taxon>
    </lineage>
</organism>
<dbReference type="OrthoDB" id="17255at2759"/>
<accession>A0A9P4Y6G5</accession>
<evidence type="ECO:0000313" key="5">
    <source>
        <dbReference type="Proteomes" id="UP000803844"/>
    </source>
</evidence>
<protein>
    <recommendedName>
        <fullName evidence="3">Molybdenum cofactor sulfurase middle domain-containing protein</fullName>
    </recommendedName>
</protein>
<dbReference type="Pfam" id="PF03476">
    <property type="entry name" value="MOSC_N"/>
    <property type="match status" value="1"/>
</dbReference>
<evidence type="ECO:0000256" key="2">
    <source>
        <dbReference type="SAM" id="Phobius"/>
    </source>
</evidence>
<dbReference type="RefSeq" id="XP_040778327.1">
    <property type="nucleotide sequence ID" value="XM_040921317.1"/>
</dbReference>
<feature type="transmembrane region" description="Helical" evidence="2">
    <location>
        <begin position="27"/>
        <end position="45"/>
    </location>
</feature>
<proteinExistence type="predicted"/>
<feature type="region of interest" description="Disordered" evidence="1">
    <location>
        <begin position="393"/>
        <end position="415"/>
    </location>
</feature>
<evidence type="ECO:0000313" key="4">
    <source>
        <dbReference type="EMBL" id="KAF3767366.1"/>
    </source>
</evidence>
<keyword evidence="2" id="KW-0472">Membrane</keyword>
<gene>
    <name evidence="4" type="ORF">M406DRAFT_338147</name>
</gene>
<sequence>MDALINVHNTTAQEAGRPALPTDPGSIFVLVTTLLVFFGPLFVLFPPFPPSKSDALTETHNKLGPEPARSNLTRENNKKNKNAKEGGQGSSSISSLFVYPVEPCRGVELARAKLTPAGLEFDHLFHLAQLRSPFPVSTTSASAAADDAETDADASSPARRHTWEAITPRQFPLLATVEVELWRPDLAKIKGFRDVTAGSSNEVFLILRFPWRAEGVWRGLWDVFAAKCSRGWRAQPVVEVMLPVACPRPGEIAEKGYAFEEKSKVVALNMGCELPEELRLYLGVSNKLALFRVDPVGLREVYDTSVPRGEDSGRAQPVLGFQDPYPVHVTSLASLRDLESKQTKKESKAGLSLTEQSRANIFVSGLSPCDEHGWKKIKAKPEGSQELHEVAFQVSSRTHRSEPDSNSGAPTTDNLGVQMLPLFENVDSHENFIEVSMSIEVLDQDEHVYKRQ</sequence>
<feature type="region of interest" description="Disordered" evidence="1">
    <location>
        <begin position="55"/>
        <end position="92"/>
    </location>
</feature>
<keyword evidence="5" id="KW-1185">Reference proteome</keyword>
<feature type="compositionally biased region" description="Polar residues" evidence="1">
    <location>
        <begin position="404"/>
        <end position="415"/>
    </location>
</feature>
<dbReference type="AlphaFoldDB" id="A0A9P4Y6G5"/>
<keyword evidence="2" id="KW-1133">Transmembrane helix</keyword>
<feature type="compositionally biased region" description="Basic and acidic residues" evidence="1">
    <location>
        <begin position="75"/>
        <end position="84"/>
    </location>
</feature>
<dbReference type="Proteomes" id="UP000803844">
    <property type="component" value="Unassembled WGS sequence"/>
</dbReference>
<feature type="region of interest" description="Disordered" evidence="1">
    <location>
        <begin position="141"/>
        <end position="160"/>
    </location>
</feature>
<name>A0A9P4Y6G5_CRYP1</name>